<proteinExistence type="predicted"/>
<accession>A0A1Y6C5S8</accession>
<dbReference type="Proteomes" id="UP000192907">
    <property type="component" value="Unassembled WGS sequence"/>
</dbReference>
<protein>
    <submittedName>
        <fullName evidence="1">Uncharacterized protein</fullName>
    </submittedName>
</protein>
<dbReference type="RefSeq" id="WP_132321119.1">
    <property type="nucleotide sequence ID" value="NZ_FWZT01000013.1"/>
</dbReference>
<name>A0A1Y6C5S8_9BACT</name>
<evidence type="ECO:0000313" key="2">
    <source>
        <dbReference type="Proteomes" id="UP000192907"/>
    </source>
</evidence>
<keyword evidence="2" id="KW-1185">Reference proteome</keyword>
<dbReference type="EMBL" id="FWZT01000013">
    <property type="protein sequence ID" value="SMF43531.1"/>
    <property type="molecule type" value="Genomic_DNA"/>
</dbReference>
<sequence>MSKLLFPYLAFFILSSGCGDDSSDSSSADSGYTLPNISFECTVDDNSDCTSSMSGATVYAAFFSGDCEDFGSSTTVLSRGSATASCDDGGCRNADVDETITSWSVASLSAGTYSVYAFYDEDDNEVPNGEPAMCESVTLPVESNPHFASFE</sequence>
<reference evidence="2" key="1">
    <citation type="submission" date="2017-04" db="EMBL/GenBank/DDBJ databases">
        <authorList>
            <person name="Varghese N."/>
            <person name="Submissions S."/>
        </authorList>
    </citation>
    <scope>NUCLEOTIDE SEQUENCE [LARGE SCALE GENOMIC DNA]</scope>
    <source>
        <strain evidence="2">RKEM611</strain>
    </source>
</reference>
<dbReference type="PROSITE" id="PS51257">
    <property type="entry name" value="PROKAR_LIPOPROTEIN"/>
    <property type="match status" value="1"/>
</dbReference>
<gene>
    <name evidence="1" type="ORF">SAMN06296036_11384</name>
</gene>
<dbReference type="AlphaFoldDB" id="A0A1Y6C5S8"/>
<organism evidence="1 2">
    <name type="scientific">Pseudobacteriovorax antillogorgiicola</name>
    <dbReference type="NCBI Taxonomy" id="1513793"/>
    <lineage>
        <taxon>Bacteria</taxon>
        <taxon>Pseudomonadati</taxon>
        <taxon>Bdellovibrionota</taxon>
        <taxon>Oligoflexia</taxon>
        <taxon>Oligoflexales</taxon>
        <taxon>Pseudobacteriovoracaceae</taxon>
        <taxon>Pseudobacteriovorax</taxon>
    </lineage>
</organism>
<evidence type="ECO:0000313" key="1">
    <source>
        <dbReference type="EMBL" id="SMF43531.1"/>
    </source>
</evidence>